<dbReference type="AlphaFoldDB" id="A0A9D1H172"/>
<evidence type="ECO:0000259" key="1">
    <source>
        <dbReference type="PROSITE" id="PS51201"/>
    </source>
</evidence>
<evidence type="ECO:0000313" key="4">
    <source>
        <dbReference type="Proteomes" id="UP000824165"/>
    </source>
</evidence>
<dbReference type="InterPro" id="IPR036291">
    <property type="entry name" value="NAD(P)-bd_dom_sf"/>
</dbReference>
<dbReference type="InterPro" id="IPR050721">
    <property type="entry name" value="Trk_Ktr_HKT_K-transport"/>
</dbReference>
<evidence type="ECO:0000313" key="3">
    <source>
        <dbReference type="EMBL" id="HIT84640.1"/>
    </source>
</evidence>
<feature type="domain" description="RCK N-terminal" evidence="1">
    <location>
        <begin position="1"/>
        <end position="117"/>
    </location>
</feature>
<dbReference type="PANTHER" id="PTHR43833">
    <property type="entry name" value="POTASSIUM CHANNEL PROTEIN 2-RELATED-RELATED"/>
    <property type="match status" value="1"/>
</dbReference>
<dbReference type="Proteomes" id="UP000824165">
    <property type="component" value="Unassembled WGS sequence"/>
</dbReference>
<evidence type="ECO:0000259" key="2">
    <source>
        <dbReference type="PROSITE" id="PS51202"/>
    </source>
</evidence>
<gene>
    <name evidence="3" type="ORF">IAA60_01915</name>
</gene>
<sequence length="217" mass="23425">METFAVLGLGRFGSAVAKQLFNMGFEVLAVDRNMDKVNLMADHVTQAIGGDVKDENVLKSVGISNYDCVVIAIGNLSDSILTTLLVKEAGVKKVVCKALDYNHKKVLKKIGADSVIIPEHEIGIKTAVGLASRHLVDVIDLSDKYGIIDVGVPASWVGKGIGELNVRNKYKMNIIAIKSASDDQKIVITPGADYKFEKSDIIVFVGEIKTVNILNNL</sequence>
<dbReference type="InterPro" id="IPR003148">
    <property type="entry name" value="RCK_N"/>
</dbReference>
<dbReference type="PANTHER" id="PTHR43833:SF7">
    <property type="entry name" value="KTR SYSTEM POTASSIUM UPTAKE PROTEIN C"/>
    <property type="match status" value="1"/>
</dbReference>
<dbReference type="Gene3D" id="3.40.50.720">
    <property type="entry name" value="NAD(P)-binding Rossmann-like Domain"/>
    <property type="match status" value="1"/>
</dbReference>
<reference evidence="3" key="1">
    <citation type="submission" date="2020-10" db="EMBL/GenBank/DDBJ databases">
        <authorList>
            <person name="Gilroy R."/>
        </authorList>
    </citation>
    <scope>NUCLEOTIDE SEQUENCE</scope>
    <source>
        <strain evidence="3">CHK181-108</strain>
    </source>
</reference>
<dbReference type="InterPro" id="IPR036721">
    <property type="entry name" value="RCK_C_sf"/>
</dbReference>
<dbReference type="PROSITE" id="PS51201">
    <property type="entry name" value="RCK_N"/>
    <property type="match status" value="1"/>
</dbReference>
<dbReference type="Pfam" id="PF02080">
    <property type="entry name" value="TrkA_C"/>
    <property type="match status" value="1"/>
</dbReference>
<protein>
    <submittedName>
        <fullName evidence="3">TrkA family potassium uptake protein</fullName>
    </submittedName>
</protein>
<organism evidence="3 4">
    <name type="scientific">Candidatus Ornithomonoglobus intestinigallinarum</name>
    <dbReference type="NCBI Taxonomy" id="2840894"/>
    <lineage>
        <taxon>Bacteria</taxon>
        <taxon>Bacillati</taxon>
        <taxon>Bacillota</taxon>
        <taxon>Clostridia</taxon>
        <taxon>Candidatus Ornithomonoglobus</taxon>
    </lineage>
</organism>
<dbReference type="GO" id="GO:0006813">
    <property type="term" value="P:potassium ion transport"/>
    <property type="evidence" value="ECO:0007669"/>
    <property type="project" value="InterPro"/>
</dbReference>
<accession>A0A9D1H172</accession>
<dbReference type="SUPFAM" id="SSF51735">
    <property type="entry name" value="NAD(P)-binding Rossmann-fold domains"/>
    <property type="match status" value="1"/>
</dbReference>
<proteinExistence type="predicted"/>
<dbReference type="GO" id="GO:0008324">
    <property type="term" value="F:monoatomic cation transmembrane transporter activity"/>
    <property type="evidence" value="ECO:0007669"/>
    <property type="project" value="InterPro"/>
</dbReference>
<name>A0A9D1H172_9FIRM</name>
<feature type="domain" description="RCK C-terminal" evidence="2">
    <location>
        <begin position="133"/>
        <end position="217"/>
    </location>
</feature>
<dbReference type="SUPFAM" id="SSF116726">
    <property type="entry name" value="TrkA C-terminal domain-like"/>
    <property type="match status" value="1"/>
</dbReference>
<reference evidence="3" key="2">
    <citation type="journal article" date="2021" name="PeerJ">
        <title>Extensive microbial diversity within the chicken gut microbiome revealed by metagenomics and culture.</title>
        <authorList>
            <person name="Gilroy R."/>
            <person name="Ravi A."/>
            <person name="Getino M."/>
            <person name="Pursley I."/>
            <person name="Horton D.L."/>
            <person name="Alikhan N.F."/>
            <person name="Baker D."/>
            <person name="Gharbi K."/>
            <person name="Hall N."/>
            <person name="Watson M."/>
            <person name="Adriaenssens E.M."/>
            <person name="Foster-Nyarko E."/>
            <person name="Jarju S."/>
            <person name="Secka A."/>
            <person name="Antonio M."/>
            <person name="Oren A."/>
            <person name="Chaudhuri R.R."/>
            <person name="La Ragione R."/>
            <person name="Hildebrand F."/>
            <person name="Pallen M.J."/>
        </authorList>
    </citation>
    <scope>NUCLEOTIDE SEQUENCE</scope>
    <source>
        <strain evidence="3">CHK181-108</strain>
    </source>
</reference>
<dbReference type="EMBL" id="DVLU01000016">
    <property type="protein sequence ID" value="HIT84640.1"/>
    <property type="molecule type" value="Genomic_DNA"/>
</dbReference>
<dbReference type="Gene3D" id="3.30.70.1450">
    <property type="entry name" value="Regulator of K+ conductance, C-terminal domain"/>
    <property type="match status" value="1"/>
</dbReference>
<dbReference type="InterPro" id="IPR006037">
    <property type="entry name" value="RCK_C"/>
</dbReference>
<dbReference type="PROSITE" id="PS51202">
    <property type="entry name" value="RCK_C"/>
    <property type="match status" value="1"/>
</dbReference>
<dbReference type="Pfam" id="PF02254">
    <property type="entry name" value="TrkA_N"/>
    <property type="match status" value="1"/>
</dbReference>
<comment type="caution">
    <text evidence="3">The sequence shown here is derived from an EMBL/GenBank/DDBJ whole genome shotgun (WGS) entry which is preliminary data.</text>
</comment>